<evidence type="ECO:0000313" key="2">
    <source>
        <dbReference type="EMBL" id="KAH7122629.1"/>
    </source>
</evidence>
<sequence>MPSSEAEYYFRPVPLSSMVPDSSIEVNNVMTRSQYMQARSGEETCGCPRAYSGASNTDAPSGDQMSIYADSSTSHPTTKFPSSRTTEIRYPTSVMVRSPKYVESCMSFVEFSSGNNLLLFRDIFTPLVILTQVITYL</sequence>
<feature type="region of interest" description="Disordered" evidence="1">
    <location>
        <begin position="52"/>
        <end position="84"/>
    </location>
</feature>
<evidence type="ECO:0000313" key="3">
    <source>
        <dbReference type="Proteomes" id="UP000700596"/>
    </source>
</evidence>
<organism evidence="2 3">
    <name type="scientific">Dendryphion nanum</name>
    <dbReference type="NCBI Taxonomy" id="256645"/>
    <lineage>
        <taxon>Eukaryota</taxon>
        <taxon>Fungi</taxon>
        <taxon>Dikarya</taxon>
        <taxon>Ascomycota</taxon>
        <taxon>Pezizomycotina</taxon>
        <taxon>Dothideomycetes</taxon>
        <taxon>Pleosporomycetidae</taxon>
        <taxon>Pleosporales</taxon>
        <taxon>Torulaceae</taxon>
        <taxon>Dendryphion</taxon>
    </lineage>
</organism>
<keyword evidence="3" id="KW-1185">Reference proteome</keyword>
<evidence type="ECO:0000256" key="1">
    <source>
        <dbReference type="SAM" id="MobiDB-lite"/>
    </source>
</evidence>
<proteinExistence type="predicted"/>
<comment type="caution">
    <text evidence="2">The sequence shown here is derived from an EMBL/GenBank/DDBJ whole genome shotgun (WGS) entry which is preliminary data.</text>
</comment>
<dbReference type="Proteomes" id="UP000700596">
    <property type="component" value="Unassembled WGS sequence"/>
</dbReference>
<dbReference type="EMBL" id="JAGMWT010000009">
    <property type="protein sequence ID" value="KAH7122629.1"/>
    <property type="molecule type" value="Genomic_DNA"/>
</dbReference>
<gene>
    <name evidence="2" type="ORF">B0J11DRAFT_507600</name>
</gene>
<feature type="compositionally biased region" description="Polar residues" evidence="1">
    <location>
        <begin position="69"/>
        <end position="84"/>
    </location>
</feature>
<reference evidence="2" key="1">
    <citation type="journal article" date="2021" name="Nat. Commun.">
        <title>Genetic determinants of endophytism in the Arabidopsis root mycobiome.</title>
        <authorList>
            <person name="Mesny F."/>
            <person name="Miyauchi S."/>
            <person name="Thiergart T."/>
            <person name="Pickel B."/>
            <person name="Atanasova L."/>
            <person name="Karlsson M."/>
            <person name="Huettel B."/>
            <person name="Barry K.W."/>
            <person name="Haridas S."/>
            <person name="Chen C."/>
            <person name="Bauer D."/>
            <person name="Andreopoulos W."/>
            <person name="Pangilinan J."/>
            <person name="LaButti K."/>
            <person name="Riley R."/>
            <person name="Lipzen A."/>
            <person name="Clum A."/>
            <person name="Drula E."/>
            <person name="Henrissat B."/>
            <person name="Kohler A."/>
            <person name="Grigoriev I.V."/>
            <person name="Martin F.M."/>
            <person name="Hacquard S."/>
        </authorList>
    </citation>
    <scope>NUCLEOTIDE SEQUENCE</scope>
    <source>
        <strain evidence="2">MPI-CAGE-CH-0243</strain>
    </source>
</reference>
<accession>A0A9P9IKE6</accession>
<dbReference type="AlphaFoldDB" id="A0A9P9IKE6"/>
<protein>
    <submittedName>
        <fullName evidence="2">Uncharacterized protein</fullName>
    </submittedName>
</protein>
<name>A0A9P9IKE6_9PLEO</name>